<name>A0ACC2BTQ5_DIPCM</name>
<gene>
    <name evidence="1" type="ORF">O6H91_13G032000</name>
</gene>
<evidence type="ECO:0000313" key="2">
    <source>
        <dbReference type="Proteomes" id="UP001162992"/>
    </source>
</evidence>
<evidence type="ECO:0000313" key="1">
    <source>
        <dbReference type="EMBL" id="KAJ7533077.1"/>
    </source>
</evidence>
<organism evidence="1 2">
    <name type="scientific">Diphasiastrum complanatum</name>
    <name type="common">Issler's clubmoss</name>
    <name type="synonym">Lycopodium complanatum</name>
    <dbReference type="NCBI Taxonomy" id="34168"/>
    <lineage>
        <taxon>Eukaryota</taxon>
        <taxon>Viridiplantae</taxon>
        <taxon>Streptophyta</taxon>
        <taxon>Embryophyta</taxon>
        <taxon>Tracheophyta</taxon>
        <taxon>Lycopodiopsida</taxon>
        <taxon>Lycopodiales</taxon>
        <taxon>Lycopodiaceae</taxon>
        <taxon>Lycopodioideae</taxon>
        <taxon>Diphasiastrum</taxon>
    </lineage>
</organism>
<protein>
    <submittedName>
        <fullName evidence="1">Uncharacterized protein</fullName>
    </submittedName>
</protein>
<reference evidence="2" key="1">
    <citation type="journal article" date="2024" name="Proc. Natl. Acad. Sci. U.S.A.">
        <title>Extraordinary preservation of gene collinearity over three hundred million years revealed in homosporous lycophytes.</title>
        <authorList>
            <person name="Li C."/>
            <person name="Wickell D."/>
            <person name="Kuo L.Y."/>
            <person name="Chen X."/>
            <person name="Nie B."/>
            <person name="Liao X."/>
            <person name="Peng D."/>
            <person name="Ji J."/>
            <person name="Jenkins J."/>
            <person name="Williams M."/>
            <person name="Shu S."/>
            <person name="Plott C."/>
            <person name="Barry K."/>
            <person name="Rajasekar S."/>
            <person name="Grimwood J."/>
            <person name="Han X."/>
            <person name="Sun S."/>
            <person name="Hou Z."/>
            <person name="He W."/>
            <person name="Dai G."/>
            <person name="Sun C."/>
            <person name="Schmutz J."/>
            <person name="Leebens-Mack J.H."/>
            <person name="Li F.W."/>
            <person name="Wang L."/>
        </authorList>
    </citation>
    <scope>NUCLEOTIDE SEQUENCE [LARGE SCALE GENOMIC DNA]</scope>
    <source>
        <strain evidence="2">cv. PW_Plant_1</strain>
    </source>
</reference>
<proteinExistence type="predicted"/>
<accession>A0ACC2BTQ5</accession>
<sequence length="253" mass="27900">MAIAMEVGWPASDLGGDSYPALIGKKRGWGDDQQKLLQLMMGPSSKEDTRITLDLLGGSSSASQQSQFLDLNPDVPLPSGWEKCLDLKSGSIYFVNWNTGITTTVDPRNSQFPLSKSSPSAATSHEFLHTMQSATLKLINPSSELKCEEDAKPWKEKLRFSDLMKKPLESGDLELNLNLSMTNESDDERMYGGKSAARTCKISNAENFAPTELIFQISASICIRSSIMDLAASHFSSDFYLFIVFFRSLCQAT</sequence>
<dbReference type="Proteomes" id="UP001162992">
    <property type="component" value="Chromosome 13"/>
</dbReference>
<comment type="caution">
    <text evidence="1">The sequence shown here is derived from an EMBL/GenBank/DDBJ whole genome shotgun (WGS) entry which is preliminary data.</text>
</comment>
<keyword evidence="2" id="KW-1185">Reference proteome</keyword>
<dbReference type="EMBL" id="CM055104">
    <property type="protein sequence ID" value="KAJ7533077.1"/>
    <property type="molecule type" value="Genomic_DNA"/>
</dbReference>